<dbReference type="Proteomes" id="UP001054801">
    <property type="component" value="Chromosome"/>
</dbReference>
<keyword evidence="10" id="KW-1185">Reference proteome</keyword>
<evidence type="ECO:0000256" key="1">
    <source>
        <dbReference type="ARBA" id="ARBA00023002"/>
    </source>
</evidence>
<name>A0ABY3SZI7_9GAMM</name>
<dbReference type="EMBL" id="CP091244">
    <property type="protein sequence ID" value="UJS24958.1"/>
    <property type="molecule type" value="Genomic_DNA"/>
</dbReference>
<evidence type="ECO:0000313" key="9">
    <source>
        <dbReference type="EMBL" id="UJS24958.1"/>
    </source>
</evidence>
<keyword evidence="1 7" id="KW-0560">Oxidoreductase</keyword>
<evidence type="ECO:0000256" key="3">
    <source>
        <dbReference type="ARBA" id="ARBA00024679"/>
    </source>
</evidence>
<dbReference type="GO" id="GO:0008113">
    <property type="term" value="F:peptide-methionine (S)-S-oxide reductase activity"/>
    <property type="evidence" value="ECO:0007669"/>
    <property type="project" value="UniProtKB-EC"/>
</dbReference>
<evidence type="ECO:0000256" key="2">
    <source>
        <dbReference type="ARBA" id="ARBA00023268"/>
    </source>
</evidence>
<feature type="active site" evidence="7">
    <location>
        <position position="159"/>
    </location>
</feature>
<dbReference type="EC" id="1.8.4.11" evidence="7"/>
<evidence type="ECO:0000256" key="5">
    <source>
        <dbReference type="ARBA" id="ARBA00048488"/>
    </source>
</evidence>
<dbReference type="HAMAP" id="MF_01401">
    <property type="entry name" value="MsrA"/>
    <property type="match status" value="1"/>
</dbReference>
<dbReference type="InterPro" id="IPR002569">
    <property type="entry name" value="Met_Sox_Rdtase_MsrA_dom"/>
</dbReference>
<reference evidence="9" key="1">
    <citation type="journal article" date="2022" name="Microorganisms">
        <title>Two New Species of Filamentous Sulfur Bacteria of the Genus Thiothrix, Thiothrix winogradskyi sp. nov. and 'Candidatus Thiothrix sulfatifontis' sp. nov.</title>
        <authorList>
            <person name="Ravin N.V."/>
            <person name="Rossetti S."/>
            <person name="Beletsky A.V."/>
            <person name="Kadnikov V.V."/>
            <person name="Rudenko T.S."/>
            <person name="Smolyakov D.D."/>
            <person name="Moskvitina M.I."/>
            <person name="Gureeva M.V."/>
            <person name="Mardanov A.V."/>
            <person name="Grabovich M.Y."/>
        </authorList>
    </citation>
    <scope>NUCLEOTIDE SEQUENCE</scope>
    <source>
        <strain evidence="9">CT3</strain>
    </source>
</reference>
<dbReference type="PANTHER" id="PTHR43774:SF1">
    <property type="entry name" value="PEPTIDE METHIONINE SULFOXIDE REDUCTASE MSRA 2"/>
    <property type="match status" value="1"/>
</dbReference>
<dbReference type="Pfam" id="PF01625">
    <property type="entry name" value="PMSR"/>
    <property type="match status" value="1"/>
</dbReference>
<feature type="domain" description="MsrB" evidence="8">
    <location>
        <begin position="26"/>
        <end position="148"/>
    </location>
</feature>
<dbReference type="SUPFAM" id="SSF55068">
    <property type="entry name" value="Peptide methionine sulfoxide reductase"/>
    <property type="match status" value="1"/>
</dbReference>
<comment type="catalytic activity">
    <reaction evidence="5">
        <text>L-methionyl-[protein] + [thioredoxin]-disulfide + H2O = L-methionyl-(R)-S-oxide-[protein] + [thioredoxin]-dithiol</text>
        <dbReference type="Rhea" id="RHEA:24164"/>
        <dbReference type="Rhea" id="RHEA-COMP:10698"/>
        <dbReference type="Rhea" id="RHEA-COMP:10700"/>
        <dbReference type="Rhea" id="RHEA-COMP:12313"/>
        <dbReference type="Rhea" id="RHEA-COMP:12314"/>
        <dbReference type="ChEBI" id="CHEBI:15377"/>
        <dbReference type="ChEBI" id="CHEBI:16044"/>
        <dbReference type="ChEBI" id="CHEBI:29950"/>
        <dbReference type="ChEBI" id="CHEBI:45764"/>
        <dbReference type="ChEBI" id="CHEBI:50058"/>
        <dbReference type="EC" id="1.8.4.12"/>
    </reaction>
</comment>
<evidence type="ECO:0000256" key="6">
    <source>
        <dbReference type="ARBA" id="ARBA00048782"/>
    </source>
</evidence>
<comment type="function">
    <text evidence="3 7">Has an important function as a repair enzyme for proteins that have been inactivated by oxidation. Catalyzes the reversible oxidation-reduction of methionine sulfoxide in proteins to methionine.</text>
</comment>
<gene>
    <name evidence="7" type="primary">msrA</name>
    <name evidence="9" type="ORF">L2Y54_02680</name>
</gene>
<dbReference type="InterPro" id="IPR002579">
    <property type="entry name" value="Met_Sox_Rdtase_MsrB_dom"/>
</dbReference>
<evidence type="ECO:0000256" key="4">
    <source>
        <dbReference type="ARBA" id="ARBA00047806"/>
    </source>
</evidence>
<dbReference type="NCBIfam" id="NF004042">
    <property type="entry name" value="PRK05550.1"/>
    <property type="match status" value="1"/>
</dbReference>
<organism evidence="9 10">
    <name type="scientific">Thiothrix winogradskyi</name>
    <dbReference type="NCBI Taxonomy" id="96472"/>
    <lineage>
        <taxon>Bacteria</taxon>
        <taxon>Pseudomonadati</taxon>
        <taxon>Pseudomonadota</taxon>
        <taxon>Gammaproteobacteria</taxon>
        <taxon>Thiotrichales</taxon>
        <taxon>Thiotrichaceae</taxon>
        <taxon>Thiothrix</taxon>
    </lineage>
</organism>
<keyword evidence="2" id="KW-0511">Multifunctional enzyme</keyword>
<evidence type="ECO:0000256" key="7">
    <source>
        <dbReference type="HAMAP-Rule" id="MF_01401"/>
    </source>
</evidence>
<dbReference type="InterPro" id="IPR036509">
    <property type="entry name" value="Met_Sox_Rdtase_MsrA_sf"/>
</dbReference>
<dbReference type="RefSeq" id="WP_236499676.1">
    <property type="nucleotide sequence ID" value="NZ_CP091244.1"/>
</dbReference>
<comment type="catalytic activity">
    <reaction evidence="4 7">
        <text>L-methionyl-[protein] + [thioredoxin]-disulfide + H2O = L-methionyl-(S)-S-oxide-[protein] + [thioredoxin]-dithiol</text>
        <dbReference type="Rhea" id="RHEA:14217"/>
        <dbReference type="Rhea" id="RHEA-COMP:10698"/>
        <dbReference type="Rhea" id="RHEA-COMP:10700"/>
        <dbReference type="Rhea" id="RHEA-COMP:12313"/>
        <dbReference type="Rhea" id="RHEA-COMP:12315"/>
        <dbReference type="ChEBI" id="CHEBI:15377"/>
        <dbReference type="ChEBI" id="CHEBI:16044"/>
        <dbReference type="ChEBI" id="CHEBI:29950"/>
        <dbReference type="ChEBI" id="CHEBI:44120"/>
        <dbReference type="ChEBI" id="CHEBI:50058"/>
        <dbReference type="EC" id="1.8.4.11"/>
    </reaction>
</comment>
<dbReference type="GO" id="GO:0033743">
    <property type="term" value="F:peptide-methionine (R)-S-oxide reductase activity"/>
    <property type="evidence" value="ECO:0007669"/>
    <property type="project" value="UniProtKB-EC"/>
</dbReference>
<proteinExistence type="inferred from homology"/>
<comment type="catalytic activity">
    <reaction evidence="6 7">
        <text>[thioredoxin]-disulfide + L-methionine + H2O = L-methionine (S)-S-oxide + [thioredoxin]-dithiol</text>
        <dbReference type="Rhea" id="RHEA:19993"/>
        <dbReference type="Rhea" id="RHEA-COMP:10698"/>
        <dbReference type="Rhea" id="RHEA-COMP:10700"/>
        <dbReference type="ChEBI" id="CHEBI:15377"/>
        <dbReference type="ChEBI" id="CHEBI:29950"/>
        <dbReference type="ChEBI" id="CHEBI:50058"/>
        <dbReference type="ChEBI" id="CHEBI:57844"/>
        <dbReference type="ChEBI" id="CHEBI:58772"/>
        <dbReference type="EC" id="1.8.4.11"/>
    </reaction>
</comment>
<dbReference type="PANTHER" id="PTHR43774">
    <property type="entry name" value="PEPTIDE METHIONINE SULFOXIDE REDUCTASE"/>
    <property type="match status" value="1"/>
</dbReference>
<dbReference type="Gene3D" id="3.30.1060.10">
    <property type="entry name" value="Peptide methionine sulphoxide reductase MsrA"/>
    <property type="match status" value="1"/>
</dbReference>
<dbReference type="Gene3D" id="2.170.150.20">
    <property type="entry name" value="Peptide methionine sulfoxide reductase"/>
    <property type="match status" value="1"/>
</dbReference>
<protein>
    <recommendedName>
        <fullName evidence="7">Peptide methionine sulfoxide reductase MsrA</fullName>
        <shortName evidence="7">Protein-methionine-S-oxide reductase</shortName>
        <ecNumber evidence="7">1.8.4.11</ecNumber>
    </recommendedName>
    <alternativeName>
        <fullName evidence="7">Peptide-methionine (S)-S-oxide reductase</fullName>
        <shortName evidence="7">Peptide Met(O) reductase</shortName>
    </alternativeName>
</protein>
<dbReference type="PROSITE" id="PS51790">
    <property type="entry name" value="MSRB"/>
    <property type="match status" value="1"/>
</dbReference>
<evidence type="ECO:0000313" key="10">
    <source>
        <dbReference type="Proteomes" id="UP001054801"/>
    </source>
</evidence>
<accession>A0ABY3SZI7</accession>
<comment type="similarity">
    <text evidence="7">Belongs to the MsrA Met sulfoxide reductase family.</text>
</comment>
<dbReference type="InterPro" id="IPR011057">
    <property type="entry name" value="Mss4-like_sf"/>
</dbReference>
<dbReference type="NCBIfam" id="TIGR00357">
    <property type="entry name" value="peptide-methionine (R)-S-oxide reductase MsrB"/>
    <property type="match status" value="1"/>
</dbReference>
<dbReference type="SUPFAM" id="SSF51316">
    <property type="entry name" value="Mss4-like"/>
    <property type="match status" value="1"/>
</dbReference>
<dbReference type="NCBIfam" id="TIGR00401">
    <property type="entry name" value="msrA"/>
    <property type="match status" value="1"/>
</dbReference>
<dbReference type="Pfam" id="PF01641">
    <property type="entry name" value="SelR"/>
    <property type="match status" value="1"/>
</dbReference>
<sequence length="323" mass="35976">MLNWNDVIRFADTGNPAPERTVRKTDAEWRAQLSAEAYHVTRNKGTERPFSSGMCNLFEPGLYSCVCCGTLLFDASEKFESGTGWPSFTQPVTPNAIAYHADRSHGMTRVETTCNTCEAHLGHVFPDGPAPSGLRYCMNAVALQKVTVELETATFGGGCFWCTEAMFRELAGVHSAVSGYSGGQVDNPNYRQVCNGSTGHAEVIQVLFDPTVISYRDLLEIHLETHDPTTLNRQGADKGTQYRSVIFTHDATQKQVAAEVLKALQPEFNAPIVTEIADFTQFYQAEDYHQDYYNLNEGAGYCQIVISPKLRKFREKFRAKLTK</sequence>
<evidence type="ECO:0000259" key="8">
    <source>
        <dbReference type="PROSITE" id="PS51790"/>
    </source>
</evidence>